<name>A0A9N9MEK9_9CUCU</name>
<dbReference type="EMBL" id="OU892277">
    <property type="protein sequence ID" value="CAG9760847.1"/>
    <property type="molecule type" value="Genomic_DNA"/>
</dbReference>
<feature type="transmembrane region" description="Helical" evidence="12">
    <location>
        <begin position="190"/>
        <end position="211"/>
    </location>
</feature>
<evidence type="ECO:0000256" key="1">
    <source>
        <dbReference type="ARBA" id="ARBA00004651"/>
    </source>
</evidence>
<comment type="caution">
    <text evidence="12">Lacks conserved residue(s) required for the propagation of feature annotation.</text>
</comment>
<evidence type="ECO:0000313" key="13">
    <source>
        <dbReference type="EMBL" id="CAG9760847.1"/>
    </source>
</evidence>
<dbReference type="PANTHER" id="PTHR10791">
    <property type="entry name" value="RAG1-ACTIVATING PROTEIN 1"/>
    <property type="match status" value="1"/>
</dbReference>
<reference evidence="13" key="1">
    <citation type="submission" date="2022-01" db="EMBL/GenBank/DDBJ databases">
        <authorList>
            <person name="King R."/>
        </authorList>
    </citation>
    <scope>NUCLEOTIDE SEQUENCE</scope>
</reference>
<dbReference type="Pfam" id="PF03083">
    <property type="entry name" value="MtN3_slv"/>
    <property type="match status" value="2"/>
</dbReference>
<evidence type="ECO:0000256" key="7">
    <source>
        <dbReference type="ARBA" id="ARBA00022692"/>
    </source>
</evidence>
<keyword evidence="4 12" id="KW-0813">Transport</keyword>
<gene>
    <name evidence="13" type="ORF">CEUTPL_LOCUS1566</name>
</gene>
<dbReference type="AlphaFoldDB" id="A0A9N9MEK9"/>
<comment type="subcellular location">
    <subcellularLocation>
        <location evidence="1">Cell membrane</location>
        <topology evidence="1">Multi-pass membrane protein</topology>
    </subcellularLocation>
    <subcellularLocation>
        <location evidence="2">Golgi apparatus membrane</location>
        <topology evidence="2">Multi-pass membrane protein</topology>
    </subcellularLocation>
</comment>
<dbReference type="Gene3D" id="1.20.1280.290">
    <property type="match status" value="2"/>
</dbReference>
<dbReference type="FunFam" id="1.20.1280.290:FF:000004">
    <property type="entry name" value="Sugar transporter SWEET"/>
    <property type="match status" value="1"/>
</dbReference>
<feature type="transmembrane region" description="Helical" evidence="12">
    <location>
        <begin position="14"/>
        <end position="34"/>
    </location>
</feature>
<dbReference type="InterPro" id="IPR047664">
    <property type="entry name" value="SWEET"/>
</dbReference>
<keyword evidence="11 12" id="KW-0472">Membrane</keyword>
<protein>
    <recommendedName>
        <fullName evidence="12">Sugar transporter SWEET</fullName>
    </recommendedName>
</protein>
<evidence type="ECO:0000256" key="11">
    <source>
        <dbReference type="ARBA" id="ARBA00023136"/>
    </source>
</evidence>
<keyword evidence="14" id="KW-1185">Reference proteome</keyword>
<evidence type="ECO:0000256" key="2">
    <source>
        <dbReference type="ARBA" id="ARBA00004653"/>
    </source>
</evidence>
<keyword evidence="10" id="KW-0333">Golgi apparatus</keyword>
<dbReference type="GO" id="GO:0000139">
    <property type="term" value="C:Golgi membrane"/>
    <property type="evidence" value="ECO:0007669"/>
    <property type="project" value="UniProtKB-SubCell"/>
</dbReference>
<dbReference type="InterPro" id="IPR004316">
    <property type="entry name" value="SWEET_rpt"/>
</dbReference>
<evidence type="ECO:0000256" key="12">
    <source>
        <dbReference type="RuleBase" id="RU910715"/>
    </source>
</evidence>
<proteinExistence type="inferred from homology"/>
<organism evidence="13 14">
    <name type="scientific">Ceutorhynchus assimilis</name>
    <name type="common">cabbage seed weevil</name>
    <dbReference type="NCBI Taxonomy" id="467358"/>
    <lineage>
        <taxon>Eukaryota</taxon>
        <taxon>Metazoa</taxon>
        <taxon>Ecdysozoa</taxon>
        <taxon>Arthropoda</taxon>
        <taxon>Hexapoda</taxon>
        <taxon>Insecta</taxon>
        <taxon>Pterygota</taxon>
        <taxon>Neoptera</taxon>
        <taxon>Endopterygota</taxon>
        <taxon>Coleoptera</taxon>
        <taxon>Polyphaga</taxon>
        <taxon>Cucujiformia</taxon>
        <taxon>Curculionidae</taxon>
        <taxon>Ceutorhynchinae</taxon>
        <taxon>Ceutorhynchus</taxon>
    </lineage>
</organism>
<dbReference type="OrthoDB" id="409725at2759"/>
<feature type="transmembrane region" description="Helical" evidence="12">
    <location>
        <begin position="163"/>
        <end position="184"/>
    </location>
</feature>
<dbReference type="Proteomes" id="UP001152799">
    <property type="component" value="Chromosome 1"/>
</dbReference>
<evidence type="ECO:0000256" key="8">
    <source>
        <dbReference type="ARBA" id="ARBA00022737"/>
    </source>
</evidence>
<feature type="transmembrane region" description="Helical" evidence="12">
    <location>
        <begin position="46"/>
        <end position="66"/>
    </location>
</feature>
<comment type="similarity">
    <text evidence="3 12">Belongs to the SWEET sugar transporter family.</text>
</comment>
<keyword evidence="9 12" id="KW-1133">Transmembrane helix</keyword>
<feature type="transmembrane region" description="Helical" evidence="12">
    <location>
        <begin position="72"/>
        <end position="93"/>
    </location>
</feature>
<keyword evidence="7 12" id="KW-0812">Transmembrane</keyword>
<evidence type="ECO:0000256" key="9">
    <source>
        <dbReference type="ARBA" id="ARBA00022989"/>
    </source>
</evidence>
<dbReference type="GO" id="GO:0005886">
    <property type="term" value="C:plasma membrane"/>
    <property type="evidence" value="ECO:0007669"/>
    <property type="project" value="UniProtKB-SubCell"/>
</dbReference>
<evidence type="ECO:0000256" key="4">
    <source>
        <dbReference type="ARBA" id="ARBA00022448"/>
    </source>
</evidence>
<evidence type="ECO:0000313" key="14">
    <source>
        <dbReference type="Proteomes" id="UP001152799"/>
    </source>
</evidence>
<dbReference type="GO" id="GO:0051119">
    <property type="term" value="F:sugar transmembrane transporter activity"/>
    <property type="evidence" value="ECO:0007669"/>
    <property type="project" value="InterPro"/>
</dbReference>
<evidence type="ECO:0000256" key="5">
    <source>
        <dbReference type="ARBA" id="ARBA00022475"/>
    </source>
</evidence>
<keyword evidence="8" id="KW-0677">Repeat</keyword>
<feature type="transmembrane region" description="Helical" evidence="12">
    <location>
        <begin position="132"/>
        <end position="151"/>
    </location>
</feature>
<accession>A0A9N9MEK9</accession>
<sequence>MEIVSRTLQPYKELVANLAGALTILQFFAGIVVCRDIHKNGSTKGFSPMPFIGGVAIGILFLQYGVILEDRIMILVNLVAIFLNLLYTVFFYVKSEDKKNEVLKPIAYAVALDAVLLGYARSDTPDNVEFSFGFILTALMLFLMGMPLLDVKEIIKRKDASSIPFPMTFMGTIVTFFWLLYGVILQNNFMIVQNAIGVFLCSFQLVLIVIYRPRTRAVRSKKQQ</sequence>
<evidence type="ECO:0000256" key="10">
    <source>
        <dbReference type="ARBA" id="ARBA00023034"/>
    </source>
</evidence>
<evidence type="ECO:0000256" key="6">
    <source>
        <dbReference type="ARBA" id="ARBA00022597"/>
    </source>
</evidence>
<comment type="function">
    <text evidence="12">Mediates sugar transport across membranes.</text>
</comment>
<evidence type="ECO:0000256" key="3">
    <source>
        <dbReference type="ARBA" id="ARBA00007809"/>
    </source>
</evidence>
<keyword evidence="6 12" id="KW-0762">Sugar transport</keyword>
<dbReference type="PANTHER" id="PTHR10791:SF5">
    <property type="entry name" value="SUGAR TRANSPORTER SWEET"/>
    <property type="match status" value="1"/>
</dbReference>
<keyword evidence="5" id="KW-1003">Cell membrane</keyword>